<evidence type="ECO:0000256" key="2">
    <source>
        <dbReference type="ARBA" id="ARBA00022692"/>
    </source>
</evidence>
<dbReference type="RefSeq" id="WP_346823211.1">
    <property type="nucleotide sequence ID" value="NZ_JBDKWZ010000014.1"/>
</dbReference>
<keyword evidence="2 5" id="KW-0812">Transmembrane</keyword>
<dbReference type="NCBIfam" id="NF037976">
    <property type="entry name" value="gtrA_1"/>
    <property type="match status" value="1"/>
</dbReference>
<comment type="caution">
    <text evidence="7">The sequence shown here is derived from an EMBL/GenBank/DDBJ whole genome shotgun (WGS) entry which is preliminary data.</text>
</comment>
<evidence type="ECO:0000256" key="1">
    <source>
        <dbReference type="ARBA" id="ARBA00004141"/>
    </source>
</evidence>
<gene>
    <name evidence="7" type="ORF">AAG747_21095</name>
</gene>
<feature type="domain" description="GtrA/DPMS transmembrane" evidence="6">
    <location>
        <begin position="4"/>
        <end position="127"/>
    </location>
</feature>
<feature type="transmembrane region" description="Helical" evidence="5">
    <location>
        <begin position="72"/>
        <end position="89"/>
    </location>
</feature>
<evidence type="ECO:0000259" key="6">
    <source>
        <dbReference type="Pfam" id="PF04138"/>
    </source>
</evidence>
<dbReference type="Pfam" id="PF04138">
    <property type="entry name" value="GtrA_DPMS_TM"/>
    <property type="match status" value="1"/>
</dbReference>
<keyword evidence="3 5" id="KW-1133">Transmembrane helix</keyword>
<comment type="subcellular location">
    <subcellularLocation>
        <location evidence="1">Membrane</location>
        <topology evidence="1">Multi-pass membrane protein</topology>
    </subcellularLocation>
</comment>
<feature type="transmembrane region" description="Helical" evidence="5">
    <location>
        <begin position="101"/>
        <end position="121"/>
    </location>
</feature>
<dbReference type="GO" id="GO:0016020">
    <property type="term" value="C:membrane"/>
    <property type="evidence" value="ECO:0007669"/>
    <property type="project" value="UniProtKB-SubCell"/>
</dbReference>
<reference evidence="7 8" key="1">
    <citation type="submission" date="2024-04" db="EMBL/GenBank/DDBJ databases">
        <title>Novel genus in family Flammeovirgaceae.</title>
        <authorList>
            <person name="Nguyen T.H."/>
            <person name="Vuong T.Q."/>
            <person name="Le H."/>
            <person name="Kim S.-G."/>
        </authorList>
    </citation>
    <scope>NUCLEOTIDE SEQUENCE [LARGE SCALE GENOMIC DNA]</scope>
    <source>
        <strain evidence="7 8">JCM 23209</strain>
    </source>
</reference>
<dbReference type="GO" id="GO:0000271">
    <property type="term" value="P:polysaccharide biosynthetic process"/>
    <property type="evidence" value="ECO:0007669"/>
    <property type="project" value="InterPro"/>
</dbReference>
<dbReference type="AlphaFoldDB" id="A0AAW9SDL7"/>
<keyword evidence="4 5" id="KW-0472">Membrane</keyword>
<dbReference type="Proteomes" id="UP001403385">
    <property type="component" value="Unassembled WGS sequence"/>
</dbReference>
<evidence type="ECO:0000256" key="5">
    <source>
        <dbReference type="SAM" id="Phobius"/>
    </source>
</evidence>
<organism evidence="7 8">
    <name type="scientific">Rapidithrix thailandica</name>
    <dbReference type="NCBI Taxonomy" id="413964"/>
    <lineage>
        <taxon>Bacteria</taxon>
        <taxon>Pseudomonadati</taxon>
        <taxon>Bacteroidota</taxon>
        <taxon>Cytophagia</taxon>
        <taxon>Cytophagales</taxon>
        <taxon>Flammeovirgaceae</taxon>
        <taxon>Rapidithrix</taxon>
    </lineage>
</organism>
<accession>A0AAW9SDL7</accession>
<sequence length="128" mass="14798">MLIRYLLFAIIATVVNLLSQKACFELYHGPFQIYLAMMIGTGSGLVIKYILDKKFIFTEHTVDNLQQEASTFTFYTLMGGLTTLVFWGIELAFDYFLHYDWAKYLGGVIGLGIGYTIKFFLDRKFVFR</sequence>
<keyword evidence="8" id="KW-1185">Reference proteome</keyword>
<proteinExistence type="predicted"/>
<evidence type="ECO:0000313" key="8">
    <source>
        <dbReference type="Proteomes" id="UP001403385"/>
    </source>
</evidence>
<feature type="transmembrane region" description="Helical" evidence="5">
    <location>
        <begin position="31"/>
        <end position="51"/>
    </location>
</feature>
<dbReference type="InterPro" id="IPR007267">
    <property type="entry name" value="GtrA_DPMS_TM"/>
</dbReference>
<protein>
    <submittedName>
        <fullName evidence="7">GtrA family protein</fullName>
    </submittedName>
</protein>
<dbReference type="EMBL" id="JBDKWZ010000014">
    <property type="protein sequence ID" value="MEN7550429.1"/>
    <property type="molecule type" value="Genomic_DNA"/>
</dbReference>
<name>A0AAW9SDL7_9BACT</name>
<evidence type="ECO:0000313" key="7">
    <source>
        <dbReference type="EMBL" id="MEN7550429.1"/>
    </source>
</evidence>
<evidence type="ECO:0000256" key="3">
    <source>
        <dbReference type="ARBA" id="ARBA00022989"/>
    </source>
</evidence>
<evidence type="ECO:0000256" key="4">
    <source>
        <dbReference type="ARBA" id="ARBA00023136"/>
    </source>
</evidence>